<keyword evidence="1" id="KW-0680">Restriction system</keyword>
<dbReference type="SUPFAM" id="SSF53335">
    <property type="entry name" value="S-adenosyl-L-methionine-dependent methyltransferases"/>
    <property type="match status" value="1"/>
</dbReference>
<organism evidence="3 4">
    <name type="scientific">Streptosporangium subroseum</name>
    <dbReference type="NCBI Taxonomy" id="106412"/>
    <lineage>
        <taxon>Bacteria</taxon>
        <taxon>Bacillati</taxon>
        <taxon>Actinomycetota</taxon>
        <taxon>Actinomycetes</taxon>
        <taxon>Streptosporangiales</taxon>
        <taxon>Streptosporangiaceae</taxon>
        <taxon>Streptosporangium</taxon>
    </lineage>
</organism>
<dbReference type="PRINTS" id="PR00507">
    <property type="entry name" value="N12N6MTFRASE"/>
</dbReference>
<dbReference type="PANTHER" id="PTHR42998">
    <property type="entry name" value="TYPE I RESTRICTION ENZYME HINDVIIP M PROTEIN-RELATED"/>
    <property type="match status" value="1"/>
</dbReference>
<dbReference type="GO" id="GO:0008170">
    <property type="term" value="F:N-methyltransferase activity"/>
    <property type="evidence" value="ECO:0007669"/>
    <property type="project" value="InterPro"/>
</dbReference>
<dbReference type="GO" id="GO:0009307">
    <property type="term" value="P:DNA restriction-modification system"/>
    <property type="evidence" value="ECO:0007669"/>
    <property type="project" value="UniProtKB-KW"/>
</dbReference>
<dbReference type="Gene3D" id="3.40.50.150">
    <property type="entry name" value="Vaccinia Virus protein VP39"/>
    <property type="match status" value="1"/>
</dbReference>
<dbReference type="InterPro" id="IPR029063">
    <property type="entry name" value="SAM-dependent_MTases_sf"/>
</dbReference>
<reference evidence="3 4" key="1">
    <citation type="submission" date="2017-06" db="EMBL/GenBank/DDBJ databases">
        <authorList>
            <person name="Kim H.J."/>
            <person name="Triplett B.A."/>
        </authorList>
    </citation>
    <scope>NUCLEOTIDE SEQUENCE [LARGE SCALE GENOMIC DNA]</scope>
    <source>
        <strain evidence="3 4">CGMCC 4.2132</strain>
    </source>
</reference>
<sequence length="557" mass="61071">MTNSFEEYLSRPVIAQLAGVGRPAVTNWEGRHHDFPRPVIVDGAEVFPTAMVEAWLDRRVITKNALRQGEPPGTTYGTRFRNNLGTLSGTQGAVTASGLAAEPSTAESPAELPEIALWEVLREARGADRMTTVYRNVILGLVCLRATDPEGWANLAEQDGENLTPDPFIARLTAFTPDLPRVFREAGFDQRWEPTFGRIVRAVDQAVSECGGAETFRALLDRFSSMEGRRRGEFYTPRSLARVLAATVMPGPDEQIYDPCCGSGEILVAAAIHARRDGGRTPLVHGFTWSPELSAVARLNLAVHGVDGDVAPRMSPMLDVPLSERAQYDVVVANPPFNMSLWSGQEAAYSWYWRYGSPPAHNANFAWLQYIVMSLKPGGRAAVIMANGASSSENARERAIRTGLVDDNCVEGMIALPPQLFYSTTIPATVWLLGRPASPRGEILFIDASDLGNMADRTHRVLSGEDVGAITEAVDGWRRAKGPYEAIPGFSRSVPLEEIRGQDYVLNPRRYVSSANDPVKRSDTSRLHALGRRLESLHARAAEADALVERELRRIGL</sequence>
<dbReference type="InterPro" id="IPR002052">
    <property type="entry name" value="DNA_methylase_N6_adenine_CS"/>
</dbReference>
<dbReference type="AlphaFoldDB" id="A0A239H9M1"/>
<evidence type="ECO:0000259" key="2">
    <source>
        <dbReference type="Pfam" id="PF02384"/>
    </source>
</evidence>
<dbReference type="GO" id="GO:0032259">
    <property type="term" value="P:methylation"/>
    <property type="evidence" value="ECO:0007669"/>
    <property type="project" value="InterPro"/>
</dbReference>
<accession>A0A239H9M1</accession>
<dbReference type="PROSITE" id="PS00092">
    <property type="entry name" value="N6_MTASE"/>
    <property type="match status" value="1"/>
</dbReference>
<evidence type="ECO:0000256" key="1">
    <source>
        <dbReference type="ARBA" id="ARBA00022747"/>
    </source>
</evidence>
<feature type="domain" description="DNA methylase adenine-specific" evidence="2">
    <location>
        <begin position="217"/>
        <end position="515"/>
    </location>
</feature>
<dbReference type="Pfam" id="PF02384">
    <property type="entry name" value="N6_Mtase"/>
    <property type="match status" value="1"/>
</dbReference>
<proteinExistence type="predicted"/>
<gene>
    <name evidence="3" type="ORF">SAMN05216276_101617</name>
</gene>
<protein>
    <submittedName>
        <fullName evidence="3">Type I restriction enzyme M protein</fullName>
    </submittedName>
</protein>
<dbReference type="CDD" id="cd02440">
    <property type="entry name" value="AdoMet_MTases"/>
    <property type="match status" value="1"/>
</dbReference>
<name>A0A239H9M1_9ACTN</name>
<evidence type="ECO:0000313" key="4">
    <source>
        <dbReference type="Proteomes" id="UP000198282"/>
    </source>
</evidence>
<dbReference type="GO" id="GO:0003677">
    <property type="term" value="F:DNA binding"/>
    <property type="evidence" value="ECO:0007669"/>
    <property type="project" value="InterPro"/>
</dbReference>
<evidence type="ECO:0000313" key="3">
    <source>
        <dbReference type="EMBL" id="SNS78060.1"/>
    </source>
</evidence>
<dbReference type="PANTHER" id="PTHR42998:SF1">
    <property type="entry name" value="TYPE I RESTRICTION ENZYME HINDI METHYLASE SUBUNIT"/>
    <property type="match status" value="1"/>
</dbReference>
<dbReference type="Proteomes" id="UP000198282">
    <property type="component" value="Unassembled WGS sequence"/>
</dbReference>
<dbReference type="InterPro" id="IPR052916">
    <property type="entry name" value="Type-I_RE_MTase_Subunit"/>
</dbReference>
<dbReference type="InterPro" id="IPR003356">
    <property type="entry name" value="DNA_methylase_A-5"/>
</dbReference>
<keyword evidence="4" id="KW-1185">Reference proteome</keyword>
<dbReference type="EMBL" id="FZOD01000016">
    <property type="protein sequence ID" value="SNS78060.1"/>
    <property type="molecule type" value="Genomic_DNA"/>
</dbReference>